<dbReference type="Proteomes" id="UP001497444">
    <property type="component" value="Chromosome 12"/>
</dbReference>
<keyword evidence="11" id="KW-1185">Reference proteome</keyword>
<evidence type="ECO:0000256" key="3">
    <source>
        <dbReference type="ARBA" id="ARBA00022692"/>
    </source>
</evidence>
<evidence type="ECO:0000256" key="2">
    <source>
        <dbReference type="ARBA" id="ARBA00022448"/>
    </source>
</evidence>
<evidence type="ECO:0008006" key="12">
    <source>
        <dbReference type="Google" id="ProtNLM"/>
    </source>
</evidence>
<organism evidence="10 11">
    <name type="scientific">Sphagnum jensenii</name>
    <dbReference type="NCBI Taxonomy" id="128206"/>
    <lineage>
        <taxon>Eukaryota</taxon>
        <taxon>Viridiplantae</taxon>
        <taxon>Streptophyta</taxon>
        <taxon>Embryophyta</taxon>
        <taxon>Bryophyta</taxon>
        <taxon>Sphagnophytina</taxon>
        <taxon>Sphagnopsida</taxon>
        <taxon>Sphagnales</taxon>
        <taxon>Sphagnaceae</taxon>
        <taxon>Sphagnum</taxon>
    </lineage>
</organism>
<keyword evidence="6" id="KW-0406">Ion transport</keyword>
<accession>A0ABP0VZ94</accession>
<keyword evidence="5 9" id="KW-1133">Transmembrane helix</keyword>
<dbReference type="EMBL" id="OZ020107">
    <property type="protein sequence ID" value="CAK9259076.1"/>
    <property type="molecule type" value="Genomic_DNA"/>
</dbReference>
<dbReference type="Pfam" id="PF03040">
    <property type="entry name" value="CemA"/>
    <property type="match status" value="1"/>
</dbReference>
<evidence type="ECO:0000313" key="10">
    <source>
        <dbReference type="EMBL" id="CAK9259076.1"/>
    </source>
</evidence>
<reference evidence="10" key="1">
    <citation type="submission" date="2024-02" db="EMBL/GenBank/DDBJ databases">
        <authorList>
            <consortium name="ELIXIR-Norway"/>
            <consortium name="Elixir Norway"/>
        </authorList>
    </citation>
    <scope>NUCLEOTIDE SEQUENCE</scope>
</reference>
<feature type="transmembrane region" description="Helical" evidence="9">
    <location>
        <begin position="479"/>
        <end position="500"/>
    </location>
</feature>
<evidence type="ECO:0000256" key="8">
    <source>
        <dbReference type="ARBA" id="ARBA00043980"/>
    </source>
</evidence>
<evidence type="ECO:0000256" key="7">
    <source>
        <dbReference type="ARBA" id="ARBA00023136"/>
    </source>
</evidence>
<keyword evidence="2" id="KW-0813">Transport</keyword>
<evidence type="ECO:0000256" key="6">
    <source>
        <dbReference type="ARBA" id="ARBA00023065"/>
    </source>
</evidence>
<evidence type="ECO:0000256" key="5">
    <source>
        <dbReference type="ARBA" id="ARBA00022989"/>
    </source>
</evidence>
<proteinExistence type="inferred from homology"/>
<sequence>MTLLFPLCTRLSSPPTPRSGISSVGPVRELLACGQTCRRTQCKLERWWTVESSDSSRRRHRALLSVVCSSSRRRSDVVIASSSRRRIVETQAFNEKPRRNWWQRVLFQRIDNWQNTKLEDEEDEDLEIPDYEENAEEEDYVLSDAELDFDLMEEEEEEADMDEIDIMIEDDAKFEAWKSRRDVLNELREFQETGRDPDGLEWEDWLDDSWRNGTEDGVGGKDGVGEKKKIPGVDEWWDAAPEWEKGGVPRDAPPRPERGMKRTVKEIFLRIFEREEEVEDDLQFEDRIFRYTSQTTAKFVACLILIPWSLDFVAHDFIFVPFLGRYVETVPLAGQVLDVRESQKLKIIEKLKLERQRVRFEAEIGKTPPLSDDELAEHIQHEAMELREEFRLENREAFANIWSDFAAGLTFLILLVVNPEQVAIMRLTGDRLFTNISDTGKAFTIILLTDIFLGYHSESGWETVSEIVLDHYGFEVSQAAIYIFVAIVPVTIDACFKLWVFQMFRRLSPSASATFRQMKRH</sequence>
<comment type="subcellular location">
    <subcellularLocation>
        <location evidence="1">Membrane</location>
        <topology evidence="1">Multi-pass membrane protein</topology>
    </subcellularLocation>
</comment>
<feature type="transmembrane region" description="Helical" evidence="9">
    <location>
        <begin position="397"/>
        <end position="417"/>
    </location>
</feature>
<evidence type="ECO:0000256" key="9">
    <source>
        <dbReference type="SAM" id="Phobius"/>
    </source>
</evidence>
<dbReference type="PANTHER" id="PTHR33650">
    <property type="entry name" value="CHLOROPLAST ENVELOPE MEMBRANE PROTEIN-RELATED"/>
    <property type="match status" value="1"/>
</dbReference>
<evidence type="ECO:0000256" key="4">
    <source>
        <dbReference type="ARBA" id="ARBA00022781"/>
    </source>
</evidence>
<comment type="similarity">
    <text evidence="8">Belongs to the CemA family.</text>
</comment>
<keyword evidence="4" id="KW-0375">Hydrogen ion transport</keyword>
<keyword evidence="3 9" id="KW-0812">Transmembrane</keyword>
<dbReference type="InterPro" id="IPR004282">
    <property type="entry name" value="CemA"/>
</dbReference>
<evidence type="ECO:0000256" key="1">
    <source>
        <dbReference type="ARBA" id="ARBA00004141"/>
    </source>
</evidence>
<evidence type="ECO:0000313" key="11">
    <source>
        <dbReference type="Proteomes" id="UP001497444"/>
    </source>
</evidence>
<gene>
    <name evidence="10" type="ORF">CSSPJE1EN1_LOCUS4554</name>
</gene>
<protein>
    <recommendedName>
        <fullName evidence="12">Chloroplast envelope membrane protein</fullName>
    </recommendedName>
</protein>
<name>A0ABP0VZ94_9BRYO</name>
<dbReference type="PANTHER" id="PTHR33650:SF1">
    <property type="entry name" value="CHLOROPLAST ENVELOPE MEMBRANE PROTEIN"/>
    <property type="match status" value="1"/>
</dbReference>
<keyword evidence="7 9" id="KW-0472">Membrane</keyword>